<evidence type="ECO:0000313" key="2">
    <source>
        <dbReference type="Proteomes" id="UP000789831"/>
    </source>
</evidence>
<sequence length="241" mass="27962">MKFLPEASLDHEEKIYNDFNQEFSIDVEQTMIYTEETDNEFIKSDNEMKIFEKEFERIIPSLADYAIKLTYCVIINNDNDQYIIQRYNNTGVHSVGQLFGMWEIDSKAVQEVGNKISKLDMTKILYTNLKQGQHDTDITFALKLFGKWIEQTITSDNEIVKVSLLKELVNVLAFAIKKIDVNEEAQATQLKITICKNFGRILAYSVLQARSELKQKLPLLEEPESLDEYYNAMSSLLINLF</sequence>
<gene>
    <name evidence="1" type="ORF">AGERDE_LOCUS7909</name>
</gene>
<reference evidence="1" key="1">
    <citation type="submission" date="2021-06" db="EMBL/GenBank/DDBJ databases">
        <authorList>
            <person name="Kallberg Y."/>
            <person name="Tangrot J."/>
            <person name="Rosling A."/>
        </authorList>
    </citation>
    <scope>NUCLEOTIDE SEQUENCE</scope>
    <source>
        <strain evidence="1">MT106</strain>
    </source>
</reference>
<feature type="non-terminal residue" evidence="1">
    <location>
        <position position="241"/>
    </location>
</feature>
<keyword evidence="2" id="KW-1185">Reference proteome</keyword>
<evidence type="ECO:0000313" key="1">
    <source>
        <dbReference type="EMBL" id="CAG8576548.1"/>
    </source>
</evidence>
<name>A0A9N9BUL1_9GLOM</name>
<dbReference type="Proteomes" id="UP000789831">
    <property type="component" value="Unassembled WGS sequence"/>
</dbReference>
<proteinExistence type="predicted"/>
<organism evidence="1 2">
    <name type="scientific">Ambispora gerdemannii</name>
    <dbReference type="NCBI Taxonomy" id="144530"/>
    <lineage>
        <taxon>Eukaryota</taxon>
        <taxon>Fungi</taxon>
        <taxon>Fungi incertae sedis</taxon>
        <taxon>Mucoromycota</taxon>
        <taxon>Glomeromycotina</taxon>
        <taxon>Glomeromycetes</taxon>
        <taxon>Archaeosporales</taxon>
        <taxon>Ambisporaceae</taxon>
        <taxon>Ambispora</taxon>
    </lineage>
</organism>
<comment type="caution">
    <text evidence="1">The sequence shown here is derived from an EMBL/GenBank/DDBJ whole genome shotgun (WGS) entry which is preliminary data.</text>
</comment>
<protein>
    <submittedName>
        <fullName evidence="1">11773_t:CDS:1</fullName>
    </submittedName>
</protein>
<accession>A0A9N9BUL1</accession>
<dbReference type="AlphaFoldDB" id="A0A9N9BUL1"/>
<dbReference type="EMBL" id="CAJVPL010001545">
    <property type="protein sequence ID" value="CAG8576548.1"/>
    <property type="molecule type" value="Genomic_DNA"/>
</dbReference>